<accession>A0ABM8QZC8</accession>
<evidence type="ECO:0008006" key="3">
    <source>
        <dbReference type="Google" id="ProtNLM"/>
    </source>
</evidence>
<name>A0ABM8QZC8_9BACT</name>
<reference evidence="1 2" key="1">
    <citation type="submission" date="2021-02" db="EMBL/GenBank/DDBJ databases">
        <authorList>
            <person name="Han P."/>
        </authorList>
    </citation>
    <scope>NUCLEOTIDE SEQUENCE [LARGE SCALE GENOMIC DNA]</scope>
    <source>
        <strain evidence="1">Candidatus Nitrospira sp. ZN2</strain>
    </source>
</reference>
<gene>
    <name evidence="1" type="ORF">NSPZN2_100043</name>
</gene>
<proteinExistence type="predicted"/>
<evidence type="ECO:0000313" key="1">
    <source>
        <dbReference type="EMBL" id="CAE6724765.1"/>
    </source>
</evidence>
<sequence>MKQTLGNLERQLFAYAQMRGLRTLRTGDLTTALGISRKQESKLFTRLSTARMIAQARRGLYLIPQRLPLGGSWAPSEILALNTLIGDRKGRYQICGPNAFNRYGYDEQVPNRIYVYNNRLHGERKVGPVQLTLIKVADRRLGSTEETATADGERGLYSSRARTLLDAVYDWSRFGSLPRAYEWIRADLKKQRVTARDLVQVTLRYGDVGTIRRMGYCLEQEGVEASLLQRLERALKPTRSCIPCVPSRAKRGTINRRWGVVDNAGT</sequence>
<dbReference type="Proteomes" id="UP000675880">
    <property type="component" value="Unassembled WGS sequence"/>
</dbReference>
<evidence type="ECO:0000313" key="2">
    <source>
        <dbReference type="Proteomes" id="UP000675880"/>
    </source>
</evidence>
<dbReference type="RefSeq" id="WP_213041429.1">
    <property type="nucleotide sequence ID" value="NZ_CAJNBJ010000002.1"/>
</dbReference>
<dbReference type="EMBL" id="CAJNBJ010000002">
    <property type="protein sequence ID" value="CAE6724765.1"/>
    <property type="molecule type" value="Genomic_DNA"/>
</dbReference>
<keyword evidence="2" id="KW-1185">Reference proteome</keyword>
<comment type="caution">
    <text evidence="1">The sequence shown here is derived from an EMBL/GenBank/DDBJ whole genome shotgun (WGS) entry which is preliminary data.</text>
</comment>
<organism evidence="1 2">
    <name type="scientific">Nitrospira defluvii</name>
    <dbReference type="NCBI Taxonomy" id="330214"/>
    <lineage>
        <taxon>Bacteria</taxon>
        <taxon>Pseudomonadati</taxon>
        <taxon>Nitrospirota</taxon>
        <taxon>Nitrospiria</taxon>
        <taxon>Nitrospirales</taxon>
        <taxon>Nitrospiraceae</taxon>
        <taxon>Nitrospira</taxon>
    </lineage>
</organism>
<protein>
    <recommendedName>
        <fullName evidence="3">AbiEi antitoxin C-terminal domain-containing protein</fullName>
    </recommendedName>
</protein>